<dbReference type="PANTHER" id="PTHR11827:SF103">
    <property type="entry name" value="SODIUM CHLORIDE COTRANSPORTER 69, ISOFORM E"/>
    <property type="match status" value="1"/>
</dbReference>
<feature type="transmembrane region" description="Helical" evidence="6">
    <location>
        <begin position="403"/>
        <end position="425"/>
    </location>
</feature>
<keyword evidence="3 6" id="KW-1133">Transmembrane helix</keyword>
<reference evidence="9 10" key="1">
    <citation type="submission" date="2015-12" db="EMBL/GenBank/DDBJ databases">
        <title>The genome of Folsomia candida.</title>
        <authorList>
            <person name="Faddeeva A."/>
            <person name="Derks M.F."/>
            <person name="Anvar Y."/>
            <person name="Smit S."/>
            <person name="Van Straalen N."/>
            <person name="Roelofs D."/>
        </authorList>
    </citation>
    <scope>NUCLEOTIDE SEQUENCE [LARGE SCALE GENOMIC DNA]</scope>
    <source>
        <strain evidence="9 10">VU population</strain>
        <tissue evidence="9">Whole body</tissue>
    </source>
</reference>
<feature type="transmembrane region" description="Helical" evidence="6">
    <location>
        <begin position="603"/>
        <end position="621"/>
    </location>
</feature>
<comment type="subcellular location">
    <subcellularLocation>
        <location evidence="1">Membrane</location>
        <topology evidence="1">Multi-pass membrane protein</topology>
    </subcellularLocation>
</comment>
<evidence type="ECO:0000259" key="8">
    <source>
        <dbReference type="Pfam" id="PF03522"/>
    </source>
</evidence>
<comment type="caution">
    <text evidence="9">The sequence shown here is derived from an EMBL/GenBank/DDBJ whole genome shotgun (WGS) entry which is preliminary data.</text>
</comment>
<dbReference type="GO" id="GO:0055064">
    <property type="term" value="P:chloride ion homeostasis"/>
    <property type="evidence" value="ECO:0007669"/>
    <property type="project" value="TreeGrafter"/>
</dbReference>
<dbReference type="Proteomes" id="UP000198287">
    <property type="component" value="Unassembled WGS sequence"/>
</dbReference>
<protein>
    <submittedName>
        <fullName evidence="9">Bumetanide-sensitive sodium-(Potassium)-chloride cotransporter</fullName>
    </submittedName>
</protein>
<feature type="domain" description="Amino acid permease/ SLC12A" evidence="7">
    <location>
        <begin position="166"/>
        <end position="454"/>
    </location>
</feature>
<dbReference type="FunFam" id="1.20.1740.10:FF:000022">
    <property type="entry name" value="Bumetanide-sensitive na-k-cl cotransport protein"/>
    <property type="match status" value="1"/>
</dbReference>
<evidence type="ECO:0000256" key="4">
    <source>
        <dbReference type="ARBA" id="ARBA00023136"/>
    </source>
</evidence>
<evidence type="ECO:0000256" key="6">
    <source>
        <dbReference type="SAM" id="Phobius"/>
    </source>
</evidence>
<accession>A0A226EVJ3</accession>
<dbReference type="GO" id="GO:0006884">
    <property type="term" value="P:cell volume homeostasis"/>
    <property type="evidence" value="ECO:0007669"/>
    <property type="project" value="TreeGrafter"/>
</dbReference>
<name>A0A226EVJ3_FOLCA</name>
<organism evidence="9 10">
    <name type="scientific">Folsomia candida</name>
    <name type="common">Springtail</name>
    <dbReference type="NCBI Taxonomy" id="158441"/>
    <lineage>
        <taxon>Eukaryota</taxon>
        <taxon>Metazoa</taxon>
        <taxon>Ecdysozoa</taxon>
        <taxon>Arthropoda</taxon>
        <taxon>Hexapoda</taxon>
        <taxon>Collembola</taxon>
        <taxon>Entomobryomorpha</taxon>
        <taxon>Isotomoidea</taxon>
        <taxon>Isotomidae</taxon>
        <taxon>Proisotominae</taxon>
        <taxon>Folsomia</taxon>
    </lineage>
</organism>
<dbReference type="GO" id="GO:0008511">
    <property type="term" value="F:sodium:potassium:chloride symporter activity"/>
    <property type="evidence" value="ECO:0007669"/>
    <property type="project" value="TreeGrafter"/>
</dbReference>
<feature type="transmembrane region" description="Helical" evidence="6">
    <location>
        <begin position="627"/>
        <end position="643"/>
    </location>
</feature>
<proteinExistence type="predicted"/>
<feature type="domain" description="Amino acid permease/ SLC12A" evidence="7">
    <location>
        <begin position="547"/>
        <end position="684"/>
    </location>
</feature>
<feature type="transmembrane region" description="Helical" evidence="6">
    <location>
        <begin position="198"/>
        <end position="219"/>
    </location>
</feature>
<feature type="transmembrane region" description="Helical" evidence="6">
    <location>
        <begin position="315"/>
        <end position="335"/>
    </location>
</feature>
<gene>
    <name evidence="9" type="ORF">Fcan01_00689</name>
</gene>
<evidence type="ECO:0000256" key="5">
    <source>
        <dbReference type="SAM" id="MobiDB-lite"/>
    </source>
</evidence>
<dbReference type="InterPro" id="IPR004842">
    <property type="entry name" value="SLC12A_fam"/>
</dbReference>
<evidence type="ECO:0000256" key="1">
    <source>
        <dbReference type="ARBA" id="ARBA00004141"/>
    </source>
</evidence>
<dbReference type="Pfam" id="PF00324">
    <property type="entry name" value="AA_permease"/>
    <property type="match status" value="2"/>
</dbReference>
<sequence>LQRITIEPIDTTMDMDLRDKRTRFQVNRVDSSTVNSNGHSPVPSRVGGAAGEATLVGYTPDDADRNGRLSPLDESCASPAMLISPTHHRQSVGDQAHFTLSGNYDTKYAKSFRHLTREALPSLDNYRNMMSIQAAYRPTLDELHDLDFEGKGDAPESAVKFGWVKGVFVRCLLNIWGVMLFLRLSWVTGQAGIVQTWVIIGLAGVVTGITGLSMSAISTNGQIKGGGTYFMLSRSLGPEFGGSIGFIFAVANAVAAAMYVVGFAESMVDLLKSFRTYVVLDDTNSVRIIGSVAIVVLTCVVVVGMEWEATAQVGLLIILLAAMVDFVIGSFIGPISDEEFSKGFVGYNGSLFVENLAPDYRLTNEGQQTFFSVFSIFFPAATGILAGANISGDLADPQHSIPLGTLLAIVVTTISYLAFASIAGACVLREATGNFTVPEYLVNGSREDRWSYISSGFHLCQTNKFNGTIYLGNATDAECQWGLLNSFQVMELVSISGGLIYAGKKYLFHDQLHMVLKKVVLLLPSVLPCQVWFLLRRSFRRYATIRYVLTFVVALAFILIAQLNVIAPLISNFFLAAYALVNFSCFNASLIKPVGWRPTFKYYNLWLSLVGGLLCVAVMFLISWQTAILTIGAVAFLYLIVVYRKPDVNWGSSTQAQTYKTALSSVHQLNNVQEHVKNYRPQILVLSGHPSFRPSLVDFGYLITKQISLLMCGQIVKRPLDNRQRKALIDKAQNWFTLNKLKVFFNLVDDMSFQEGSKALLQASGVGKLRPNILLMGFKNNWNTCNFEELNEYFRTIHKAMDMHLAVTILRIGNGMDFSKSVIFGEDIPASTMQAENKSGSSDECLPRNQSLSQMSHASSGELGSCEATSTLAKTENKDTLSPKLSPKNDPRIFYRNVHGGKIPRDIMESITRFRKQRKDGVIDVWWLYDDGGLTLLLPHIINTRPNFASCKLRVFALANRKDEFDAEHRSMAGLLAKFRIDYSDLKIVTDYTMKPHDTTRALFESIIAPYRRKEKLPGEDDGCIITDTDLITSKDKCNRYMRLRDLLQETSRCSDLVVMTLPMPRKGVIPAPLFMSWLDILTHDMPPFLLVRGNQTPVLTFYS</sequence>
<dbReference type="OMA" id="FRIKFAE"/>
<keyword evidence="2 6" id="KW-0812">Transmembrane</keyword>
<feature type="transmembrane region" description="Helical" evidence="6">
    <location>
        <begin position="515"/>
        <end position="535"/>
    </location>
</feature>
<evidence type="ECO:0000256" key="3">
    <source>
        <dbReference type="ARBA" id="ARBA00022989"/>
    </source>
</evidence>
<dbReference type="Pfam" id="PF03522">
    <property type="entry name" value="SLC12"/>
    <property type="match status" value="1"/>
</dbReference>
<feature type="compositionally biased region" description="Polar residues" evidence="5">
    <location>
        <begin position="834"/>
        <end position="859"/>
    </location>
</feature>
<keyword evidence="10" id="KW-1185">Reference proteome</keyword>
<dbReference type="GO" id="GO:1990573">
    <property type="term" value="P:potassium ion import across plasma membrane"/>
    <property type="evidence" value="ECO:0007669"/>
    <property type="project" value="TreeGrafter"/>
</dbReference>
<feature type="transmembrane region" description="Helical" evidence="6">
    <location>
        <begin position="167"/>
        <end position="186"/>
    </location>
</feature>
<dbReference type="EMBL" id="LNIX01000001">
    <property type="protein sequence ID" value="OXA61539.1"/>
    <property type="molecule type" value="Genomic_DNA"/>
</dbReference>
<evidence type="ECO:0000313" key="9">
    <source>
        <dbReference type="EMBL" id="OXA61539.1"/>
    </source>
</evidence>
<feature type="region of interest" description="Disordered" evidence="5">
    <location>
        <begin position="834"/>
        <end position="862"/>
    </location>
</feature>
<dbReference type="Gene3D" id="1.20.1740.10">
    <property type="entry name" value="Amino acid/polyamine transporter I"/>
    <property type="match status" value="1"/>
</dbReference>
<feature type="domain" description="SLC12A transporter C-terminal" evidence="8">
    <location>
        <begin position="693"/>
        <end position="1104"/>
    </location>
</feature>
<evidence type="ECO:0000256" key="2">
    <source>
        <dbReference type="ARBA" id="ARBA00022692"/>
    </source>
</evidence>
<evidence type="ECO:0000313" key="10">
    <source>
        <dbReference type="Proteomes" id="UP000198287"/>
    </source>
</evidence>
<dbReference type="InterPro" id="IPR018491">
    <property type="entry name" value="SLC12_C"/>
</dbReference>
<dbReference type="GO" id="GO:0055078">
    <property type="term" value="P:sodium ion homeostasis"/>
    <property type="evidence" value="ECO:0007669"/>
    <property type="project" value="TreeGrafter"/>
</dbReference>
<feature type="non-terminal residue" evidence="9">
    <location>
        <position position="1"/>
    </location>
</feature>
<feature type="transmembrane region" description="Helical" evidence="6">
    <location>
        <begin position="370"/>
        <end position="391"/>
    </location>
</feature>
<feature type="transmembrane region" description="Helical" evidence="6">
    <location>
        <begin position="240"/>
        <end position="264"/>
    </location>
</feature>
<dbReference type="NCBIfam" id="TIGR00930">
    <property type="entry name" value="2a30"/>
    <property type="match status" value="1"/>
</dbReference>
<keyword evidence="4 6" id="KW-0472">Membrane</keyword>
<dbReference type="PANTHER" id="PTHR11827">
    <property type="entry name" value="SOLUTE CARRIER FAMILY 12, CATION COTRANSPORTERS"/>
    <property type="match status" value="1"/>
</dbReference>
<dbReference type="AlphaFoldDB" id="A0A226EVJ3"/>
<feature type="transmembrane region" description="Helical" evidence="6">
    <location>
        <begin position="573"/>
        <end position="591"/>
    </location>
</feature>
<evidence type="ECO:0000259" key="7">
    <source>
        <dbReference type="Pfam" id="PF00324"/>
    </source>
</evidence>
<feature type="transmembrane region" description="Helical" evidence="6">
    <location>
        <begin position="284"/>
        <end position="303"/>
    </location>
</feature>
<dbReference type="OrthoDB" id="2020542at2759"/>
<dbReference type="GO" id="GO:0055075">
    <property type="term" value="P:potassium ion homeostasis"/>
    <property type="evidence" value="ECO:0007669"/>
    <property type="project" value="TreeGrafter"/>
</dbReference>
<feature type="transmembrane region" description="Helical" evidence="6">
    <location>
        <begin position="547"/>
        <end position="567"/>
    </location>
</feature>
<dbReference type="GO" id="GO:0016020">
    <property type="term" value="C:membrane"/>
    <property type="evidence" value="ECO:0007669"/>
    <property type="project" value="UniProtKB-SubCell"/>
</dbReference>
<dbReference type="InterPro" id="IPR004841">
    <property type="entry name" value="AA-permease/SLC12A_dom"/>
</dbReference>